<dbReference type="EMBL" id="CP031035">
    <property type="protein sequence ID" value="QDZ19383.1"/>
    <property type="molecule type" value="Genomic_DNA"/>
</dbReference>
<dbReference type="PANTHER" id="PTHR43709">
    <property type="entry name" value="ACONITATE ISOMERASE-RELATED"/>
    <property type="match status" value="1"/>
</dbReference>
<evidence type="ECO:0000313" key="3">
    <source>
        <dbReference type="EMBL" id="QDZ19383.1"/>
    </source>
</evidence>
<evidence type="ECO:0000256" key="1">
    <source>
        <dbReference type="ARBA" id="ARBA00007673"/>
    </source>
</evidence>
<dbReference type="PANTHER" id="PTHR43709:SF2">
    <property type="entry name" value="DUF453 DOMAIN PROTEIN (AFU_ORTHOLOGUE AFUA_6G00360)"/>
    <property type="match status" value="1"/>
</dbReference>
<dbReference type="OrthoDB" id="10267539at2759"/>
<gene>
    <name evidence="3" type="ORF">A3770_02p19010</name>
</gene>
<keyword evidence="4" id="KW-1185">Reference proteome</keyword>
<keyword evidence="2" id="KW-0413">Isomerase</keyword>
<accession>A0A5B8MG33</accession>
<dbReference type="STRING" id="1764295.A0A5B8MG33"/>
<dbReference type="GO" id="GO:0016853">
    <property type="term" value="F:isomerase activity"/>
    <property type="evidence" value="ECO:0007669"/>
    <property type="project" value="UniProtKB-KW"/>
</dbReference>
<dbReference type="AlphaFoldDB" id="A0A5B8MG33"/>
<dbReference type="Proteomes" id="UP000316726">
    <property type="component" value="Chromosome 2"/>
</dbReference>
<organism evidence="3 4">
    <name type="scientific">Chloropicon primus</name>
    <dbReference type="NCBI Taxonomy" id="1764295"/>
    <lineage>
        <taxon>Eukaryota</taxon>
        <taxon>Viridiplantae</taxon>
        <taxon>Chlorophyta</taxon>
        <taxon>Chloropicophyceae</taxon>
        <taxon>Chloropicales</taxon>
        <taxon>Chloropicaceae</taxon>
        <taxon>Chloropicon</taxon>
    </lineage>
</organism>
<dbReference type="Gene3D" id="3.10.310.10">
    <property type="entry name" value="Diaminopimelate Epimerase, Chain A, domain 1"/>
    <property type="match status" value="2"/>
</dbReference>
<dbReference type="InterPro" id="IPR007400">
    <property type="entry name" value="PrpF-like"/>
</dbReference>
<sequence>MARVPFMLFRSGTSKGPLFLRSDLERVPASFNALVRTQVEDAADGGLDHRSELIAARLVGSGHVYGVDGIGGGRSSTNKSVIVESANEDAEEDVLIKFVQSEIESFGVDTTHGDCGNMLPSVGAFAIEKGLVRKGLTCPSTTVKLRSLNTGTRYEIEVQTENEAGGIRVRYSGNQAISGVPGSCAPVSVRARGMAGTLGRGILPTGNAVDEVGGIEVSCIDFSRPMVLCKASDVGMTGEETKEECDADVELNERMENLRRGAARLMGMGDVSAETSPKIAVLSSARGDDDISVRYFTDPRHRDLHYSLAMTAAQCIAAACLTEGSLAQSLVSRPLGEPESTTDVSIRHPSGTAEISIGLDADFNAISAGYVRTVRPIAQGVAFYPLQ</sequence>
<dbReference type="SUPFAM" id="SSF54506">
    <property type="entry name" value="Diaminopimelate epimerase-like"/>
    <property type="match status" value="2"/>
</dbReference>
<evidence type="ECO:0000313" key="4">
    <source>
        <dbReference type="Proteomes" id="UP000316726"/>
    </source>
</evidence>
<reference evidence="3 4" key="1">
    <citation type="submission" date="2018-07" db="EMBL/GenBank/DDBJ databases">
        <title>The complete nuclear genome of the prasinophyte Chloropicon primus (CCMP1205).</title>
        <authorList>
            <person name="Pombert J.-F."/>
            <person name="Otis C."/>
            <person name="Turmel M."/>
            <person name="Lemieux C."/>
        </authorList>
    </citation>
    <scope>NUCLEOTIDE SEQUENCE [LARGE SCALE GENOMIC DNA]</scope>
    <source>
        <strain evidence="3 4">CCMP1205</strain>
    </source>
</reference>
<evidence type="ECO:0008006" key="5">
    <source>
        <dbReference type="Google" id="ProtNLM"/>
    </source>
</evidence>
<evidence type="ECO:0000256" key="2">
    <source>
        <dbReference type="ARBA" id="ARBA00023235"/>
    </source>
</evidence>
<comment type="similarity">
    <text evidence="1">Belongs to the PrpF family.</text>
</comment>
<name>A0A5B8MG33_9CHLO</name>
<dbReference type="Pfam" id="PF04303">
    <property type="entry name" value="PrpF"/>
    <property type="match status" value="1"/>
</dbReference>
<protein>
    <recommendedName>
        <fullName evidence="5">PrpF protein</fullName>
    </recommendedName>
</protein>
<proteinExistence type="inferred from homology"/>